<feature type="region of interest" description="Disordered" evidence="1">
    <location>
        <begin position="475"/>
        <end position="523"/>
    </location>
</feature>
<gene>
    <name evidence="3" type="ORF">PCC6912_37190</name>
</gene>
<keyword evidence="4" id="KW-1185">Reference proteome</keyword>
<dbReference type="STRING" id="211165.GCA_000317285_06268"/>
<evidence type="ECO:0000313" key="4">
    <source>
        <dbReference type="Proteomes" id="UP000268857"/>
    </source>
</evidence>
<evidence type="ECO:0000313" key="3">
    <source>
        <dbReference type="EMBL" id="RUR77838.1"/>
    </source>
</evidence>
<evidence type="ECO:0000259" key="2">
    <source>
        <dbReference type="Pfam" id="PF08486"/>
    </source>
</evidence>
<sequence length="584" mass="66234">MKISLWRRSYTVMTTFCLLGLTAASRPEMSADVELRVGIVQRFGDNPKQQLQIEPTKGDRLRVEFLKGNQQQTLVTANPIKLEVSMQPLAQPKIEEQVVLGTYRTYEIAEDSAQKFRAQGIEVEIAQPERWQVWAKRDVYNTPLLRRLLLESVRATNNKMAYVDTKVLQQVPEVSWIVDGKRYSRDRLEISSSKNLIRVNQGNKPGNARLYPGRIELQPNAYGTYTLVNEVPLETYLRGVVPYEIGTTAPKAALEVQAIIARTYALRNLRRFAIDEYQLCADTHCQVYYGLSGVTTATDRAIVATRSMVLTYKNELIDALYSSTTGGVTASFSDVWNGEDRPYLQPVVDAPGNIWNLATQNLADEKNFQQFIKLNKGFNESEWDVFRWRRESKIEDIAKGLQKFLKVKKSPYANFQTIKSMKIVERSRSGRILKLAVDTDIGTFYLHKDEVRSAFFAPVSTLFYLEPLSKLDKDKLDESKSDNDKSDKSKSDKSKSDNDKSNKDKLDKSKSDKDKSDNNESDNDKSELWGYAFIGGGLGHGVGLSQTGAQNLAKLGWSSAKILEFYYPQTQIKVLNNTIKLETN</sequence>
<dbReference type="InterPro" id="IPR013486">
    <property type="entry name" value="SpoIID/LytB"/>
</dbReference>
<dbReference type="EMBL" id="RSCJ01000016">
    <property type="protein sequence ID" value="RUR77838.1"/>
    <property type="molecule type" value="Genomic_DNA"/>
</dbReference>
<comment type="caution">
    <text evidence="3">The sequence shown here is derived from an EMBL/GenBank/DDBJ whole genome shotgun (WGS) entry which is preliminary data.</text>
</comment>
<dbReference type="PANTHER" id="PTHR30032:SF4">
    <property type="entry name" value="AMIDASE ENHANCER"/>
    <property type="match status" value="1"/>
</dbReference>
<dbReference type="Pfam" id="PF08486">
    <property type="entry name" value="SpoIID"/>
    <property type="match status" value="1"/>
</dbReference>
<dbReference type="NCBIfam" id="TIGR02669">
    <property type="entry name" value="SpoIID_LytB"/>
    <property type="match status" value="1"/>
</dbReference>
<dbReference type="InterPro" id="IPR013693">
    <property type="entry name" value="SpoIID/LytB_N"/>
</dbReference>
<proteinExistence type="predicted"/>
<dbReference type="PANTHER" id="PTHR30032">
    <property type="entry name" value="N-ACETYLMURAMOYL-L-ALANINE AMIDASE-RELATED"/>
    <property type="match status" value="1"/>
</dbReference>
<accession>A0A3S0ZK47</accession>
<dbReference type="Proteomes" id="UP000268857">
    <property type="component" value="Unassembled WGS sequence"/>
</dbReference>
<reference evidence="3 4" key="1">
    <citation type="journal article" date="2019" name="Genome Biol. Evol.">
        <title>Day and night: Metabolic profiles and evolutionary relationships of six axenic non-marine cyanobacteria.</title>
        <authorList>
            <person name="Will S.E."/>
            <person name="Henke P."/>
            <person name="Boedeker C."/>
            <person name="Huang S."/>
            <person name="Brinkmann H."/>
            <person name="Rohde M."/>
            <person name="Jarek M."/>
            <person name="Friedl T."/>
            <person name="Seufert S."/>
            <person name="Schumacher M."/>
            <person name="Overmann J."/>
            <person name="Neumann-Schaal M."/>
            <person name="Petersen J."/>
        </authorList>
    </citation>
    <scope>NUCLEOTIDE SEQUENCE [LARGE SCALE GENOMIC DNA]</scope>
    <source>
        <strain evidence="3 4">PCC 6912</strain>
    </source>
</reference>
<evidence type="ECO:0000256" key="1">
    <source>
        <dbReference type="SAM" id="MobiDB-lite"/>
    </source>
</evidence>
<organism evidence="3 4">
    <name type="scientific">Chlorogloeopsis fritschii PCC 6912</name>
    <dbReference type="NCBI Taxonomy" id="211165"/>
    <lineage>
        <taxon>Bacteria</taxon>
        <taxon>Bacillati</taxon>
        <taxon>Cyanobacteriota</taxon>
        <taxon>Cyanophyceae</taxon>
        <taxon>Nostocales</taxon>
        <taxon>Chlorogloeopsidaceae</taxon>
        <taxon>Chlorogloeopsis</taxon>
    </lineage>
</organism>
<dbReference type="GO" id="GO:0030435">
    <property type="term" value="P:sporulation resulting in formation of a cellular spore"/>
    <property type="evidence" value="ECO:0007669"/>
    <property type="project" value="InterPro"/>
</dbReference>
<feature type="domain" description="Sporulation stage II protein D amidase enhancer LytB N-terminal" evidence="2">
    <location>
        <begin position="223"/>
        <end position="312"/>
    </location>
</feature>
<dbReference type="InterPro" id="IPR051922">
    <property type="entry name" value="Bact_Sporulation_Assoc"/>
</dbReference>
<dbReference type="AlphaFoldDB" id="A0A3S0ZK47"/>
<name>A0A3S0ZK47_CHLFR</name>
<dbReference type="GO" id="GO:0030288">
    <property type="term" value="C:outer membrane-bounded periplasmic space"/>
    <property type="evidence" value="ECO:0007669"/>
    <property type="project" value="TreeGrafter"/>
</dbReference>
<protein>
    <recommendedName>
        <fullName evidence="2">Sporulation stage II protein D amidase enhancer LytB N-terminal domain-containing protein</fullName>
    </recommendedName>
</protein>